<gene>
    <name evidence="4" type="ORF">DEB45_09620</name>
</gene>
<comment type="caution">
    <text evidence="4">The sequence shown here is derived from an EMBL/GenBank/DDBJ whole genome shotgun (WGS) entry which is preliminary data.</text>
</comment>
<evidence type="ECO:0000259" key="3">
    <source>
        <dbReference type="Pfam" id="PF16509"/>
    </source>
</evidence>
<dbReference type="Pfam" id="PF16509">
    <property type="entry name" value="KORA"/>
    <property type="match status" value="1"/>
</dbReference>
<reference evidence="4 5" key="1">
    <citation type="journal article" date="2018" name="Nat. Biotechnol.">
        <title>A standardized bacterial taxonomy based on genome phylogeny substantially revises the tree of life.</title>
        <authorList>
            <person name="Parks D.H."/>
            <person name="Chuvochina M."/>
            <person name="Waite D.W."/>
            <person name="Rinke C."/>
            <person name="Skarshewski A."/>
            <person name="Chaumeil P.A."/>
            <person name="Hugenholtz P."/>
        </authorList>
    </citation>
    <scope>NUCLEOTIDE SEQUENCE [LARGE SCALE GENOMIC DNA]</scope>
    <source>
        <strain evidence="4">UBA11621</strain>
    </source>
</reference>
<feature type="domain" description="TrfB transcriptional repressor protein" evidence="3">
    <location>
        <begin position="8"/>
        <end position="80"/>
    </location>
</feature>
<dbReference type="AlphaFoldDB" id="A0A358DZ03"/>
<dbReference type="InterPro" id="IPR032428">
    <property type="entry name" value="TrfB"/>
</dbReference>
<organism evidence="4 5">
    <name type="scientific">Alteromonas australica</name>
    <dbReference type="NCBI Taxonomy" id="589873"/>
    <lineage>
        <taxon>Bacteria</taxon>
        <taxon>Pseudomonadati</taxon>
        <taxon>Pseudomonadota</taxon>
        <taxon>Gammaproteobacteria</taxon>
        <taxon>Alteromonadales</taxon>
        <taxon>Alteromonadaceae</taxon>
        <taxon>Alteromonas/Salinimonas group</taxon>
        <taxon>Alteromonas</taxon>
    </lineage>
</organism>
<dbReference type="EMBL" id="DONK01000137">
    <property type="protein sequence ID" value="HBU51509.1"/>
    <property type="molecule type" value="Genomic_DNA"/>
</dbReference>
<dbReference type="InterPro" id="IPR053721">
    <property type="entry name" value="Fimbrial_Adhesin_Reg"/>
</dbReference>
<dbReference type="RefSeq" id="WP_273016248.1">
    <property type="nucleotide sequence ID" value="NZ_CALBIY010000041.1"/>
</dbReference>
<dbReference type="Proteomes" id="UP000264779">
    <property type="component" value="Unassembled WGS sequence"/>
</dbReference>
<evidence type="ECO:0000256" key="2">
    <source>
        <dbReference type="ARBA" id="ARBA00023163"/>
    </source>
</evidence>
<dbReference type="Gene3D" id="1.10.10.2690">
    <property type="match status" value="1"/>
</dbReference>
<keyword evidence="2" id="KW-0804">Transcription</keyword>
<evidence type="ECO:0000313" key="5">
    <source>
        <dbReference type="Proteomes" id="UP000264779"/>
    </source>
</evidence>
<accession>A0A358DZ03</accession>
<evidence type="ECO:0000313" key="4">
    <source>
        <dbReference type="EMBL" id="HBU51509.1"/>
    </source>
</evidence>
<keyword evidence="1" id="KW-0805">Transcription regulation</keyword>
<name>A0A358DZ03_9ALTE</name>
<sequence length="109" mass="12488">MVNSEPEMTREEIALLASKAKRGLSAQTIDILTAILVDNEPQRKVAEKFDVTQQAISKAKKRLMQLRDESGTDFGYRRVRIHPSLQNKLDKLVEQSDALYKKEMSKLEK</sequence>
<proteinExistence type="predicted"/>
<protein>
    <recommendedName>
        <fullName evidence="3">TrfB transcriptional repressor protein domain-containing protein</fullName>
    </recommendedName>
</protein>
<evidence type="ECO:0000256" key="1">
    <source>
        <dbReference type="ARBA" id="ARBA00023015"/>
    </source>
</evidence>